<evidence type="ECO:0008006" key="12">
    <source>
        <dbReference type="Google" id="ProtNLM"/>
    </source>
</evidence>
<evidence type="ECO:0000256" key="4">
    <source>
        <dbReference type="ARBA" id="ARBA00022448"/>
    </source>
</evidence>
<dbReference type="Gene3D" id="3.40.190.10">
    <property type="entry name" value="Periplasmic binding protein-like II"/>
    <property type="match status" value="2"/>
</dbReference>
<feature type="transmembrane region" description="Helical" evidence="9">
    <location>
        <begin position="7"/>
        <end position="27"/>
    </location>
</feature>
<keyword evidence="7" id="KW-0732">Signal</keyword>
<keyword evidence="8 9" id="KW-0472">Membrane</keyword>
<keyword evidence="4" id="KW-0813">Transport</keyword>
<evidence type="ECO:0000256" key="3">
    <source>
        <dbReference type="ARBA" id="ARBA00010742"/>
    </source>
</evidence>
<evidence type="ECO:0000256" key="5">
    <source>
        <dbReference type="ARBA" id="ARBA00022475"/>
    </source>
</evidence>
<evidence type="ECO:0000256" key="6">
    <source>
        <dbReference type="ARBA" id="ARBA00022519"/>
    </source>
</evidence>
<reference evidence="10" key="1">
    <citation type="submission" date="2022-09" db="EMBL/GenBank/DDBJ databases">
        <title>Actin cytoskeleton and complex cell architecture in an #Asgard archaeon.</title>
        <authorList>
            <person name="Ponce Toledo R.I."/>
            <person name="Schleper C."/>
            <person name="Rodrigues Oliveira T."/>
            <person name="Wollweber F."/>
            <person name="Xu J."/>
            <person name="Rittmann S."/>
            <person name="Klingl A."/>
            <person name="Pilhofer M."/>
        </authorList>
    </citation>
    <scope>NUCLEOTIDE SEQUENCE</scope>
    <source>
        <strain evidence="10">B-35</strain>
    </source>
</reference>
<accession>A0ABY6HYV7</accession>
<keyword evidence="11" id="KW-1185">Reference proteome</keyword>
<dbReference type="PANTHER" id="PTHR30024:SF47">
    <property type="entry name" value="TAURINE-BINDING PERIPLASMIC PROTEIN"/>
    <property type="match status" value="1"/>
</dbReference>
<keyword evidence="9" id="KW-1133">Transmembrane helix</keyword>
<evidence type="ECO:0000313" key="11">
    <source>
        <dbReference type="Proteomes" id="UP001208689"/>
    </source>
</evidence>
<dbReference type="Pfam" id="PF13379">
    <property type="entry name" value="NMT1_2"/>
    <property type="match status" value="1"/>
</dbReference>
<keyword evidence="6" id="KW-0997">Cell inner membrane</keyword>
<dbReference type="EMBL" id="CP104013">
    <property type="protein sequence ID" value="UYP47624.1"/>
    <property type="molecule type" value="Genomic_DNA"/>
</dbReference>
<evidence type="ECO:0000313" key="10">
    <source>
        <dbReference type="EMBL" id="UYP47624.1"/>
    </source>
</evidence>
<keyword evidence="9" id="KW-0812">Transmembrane</keyword>
<keyword evidence="5" id="KW-1003">Cell membrane</keyword>
<organism evidence="10 11">
    <name type="scientific">Candidatus Lokiarchaeum ossiferum</name>
    <dbReference type="NCBI Taxonomy" id="2951803"/>
    <lineage>
        <taxon>Archaea</taxon>
        <taxon>Promethearchaeati</taxon>
        <taxon>Promethearchaeota</taxon>
        <taxon>Promethearchaeia</taxon>
        <taxon>Promethearchaeales</taxon>
        <taxon>Promethearchaeaceae</taxon>
        <taxon>Candidatus Lokiarchaeum</taxon>
    </lineage>
</organism>
<dbReference type="PANTHER" id="PTHR30024">
    <property type="entry name" value="ALIPHATIC SULFONATES-BINDING PROTEIN-RELATED"/>
    <property type="match status" value="1"/>
</dbReference>
<sequence length="341" mass="37352">MRGKRTITIFIGGIILLAGLTTAIIIYEKSRPESVRIGYLEGDLHQLAFYIAQEKGFYTDEGLNVTAVPFSNGGAVMAAFETPPATRSIDISYLGFAPALYHRFNNPAANIKVLASVNVNGSALIVRDDDSIQTAADLAGLKIAVPARHNMQDFILAMILDQGGLTHDDLGEIIVMGPSDMIIALQNGNIDGYIAWEPHNVKGTTVTIGGKYLYTSSDVWSNHPCCVIASHEDFIDADPETVQKVINVHYRATEWILDHWEEAKSIAMEKMNLSAEQATEAMANIGYVYSNDLTQMTAFVDKLVELNPDVSLDSEYIPSEITTSTQFIDYFVDGSYLAALD</sequence>
<evidence type="ECO:0000256" key="1">
    <source>
        <dbReference type="ARBA" id="ARBA00004308"/>
    </source>
</evidence>
<evidence type="ECO:0000256" key="9">
    <source>
        <dbReference type="SAM" id="Phobius"/>
    </source>
</evidence>
<comment type="similarity">
    <text evidence="3">Belongs to the bacterial solute-binding protein SsuA/TauA family.</text>
</comment>
<protein>
    <recommendedName>
        <fullName evidence="12">ABC transporter substrate-binding protein</fullName>
    </recommendedName>
</protein>
<proteinExistence type="inferred from homology"/>
<dbReference type="Proteomes" id="UP001208689">
    <property type="component" value="Chromosome"/>
</dbReference>
<comment type="subcellular location">
    <subcellularLocation>
        <location evidence="1">Endomembrane system</location>
    </subcellularLocation>
    <subcellularLocation>
        <location evidence="2">Periplasm</location>
    </subcellularLocation>
</comment>
<evidence type="ECO:0000256" key="8">
    <source>
        <dbReference type="ARBA" id="ARBA00023136"/>
    </source>
</evidence>
<dbReference type="CDD" id="cd13553">
    <property type="entry name" value="PBP2_NrtA_CpmA_like"/>
    <property type="match status" value="1"/>
</dbReference>
<evidence type="ECO:0000256" key="2">
    <source>
        <dbReference type="ARBA" id="ARBA00004418"/>
    </source>
</evidence>
<dbReference type="InterPro" id="IPR044527">
    <property type="entry name" value="NrtA/CpmA_ABC-bd_dom"/>
</dbReference>
<dbReference type="SUPFAM" id="SSF53850">
    <property type="entry name" value="Periplasmic binding protein-like II"/>
    <property type="match status" value="1"/>
</dbReference>
<evidence type="ECO:0000256" key="7">
    <source>
        <dbReference type="ARBA" id="ARBA00022729"/>
    </source>
</evidence>
<name>A0ABY6HYV7_9ARCH</name>
<gene>
    <name evidence="10" type="ORF">NEF87_003909</name>
</gene>